<reference evidence="2" key="1">
    <citation type="journal article" date="2019" name="Gigascience">
        <title>De novo genome assembly of the endangered Acer yangbiense, a plant species with extremely small populations endemic to Yunnan Province, China.</title>
        <authorList>
            <person name="Yang J."/>
            <person name="Wariss H.M."/>
            <person name="Tao L."/>
            <person name="Zhang R."/>
            <person name="Yun Q."/>
            <person name="Hollingsworth P."/>
            <person name="Dao Z."/>
            <person name="Luo G."/>
            <person name="Guo H."/>
            <person name="Ma Y."/>
            <person name="Sun W."/>
        </authorList>
    </citation>
    <scope>NUCLEOTIDE SEQUENCE [LARGE SCALE GENOMIC DNA]</scope>
    <source>
        <strain evidence="2">cv. br00</strain>
    </source>
</reference>
<organism evidence="1 2">
    <name type="scientific">Salix brachista</name>
    <dbReference type="NCBI Taxonomy" id="2182728"/>
    <lineage>
        <taxon>Eukaryota</taxon>
        <taxon>Viridiplantae</taxon>
        <taxon>Streptophyta</taxon>
        <taxon>Embryophyta</taxon>
        <taxon>Tracheophyta</taxon>
        <taxon>Spermatophyta</taxon>
        <taxon>Magnoliopsida</taxon>
        <taxon>eudicotyledons</taxon>
        <taxon>Gunneridae</taxon>
        <taxon>Pentapetalae</taxon>
        <taxon>rosids</taxon>
        <taxon>fabids</taxon>
        <taxon>Malpighiales</taxon>
        <taxon>Salicaceae</taxon>
        <taxon>Saliceae</taxon>
        <taxon>Salix</taxon>
    </lineage>
</organism>
<evidence type="ECO:0000313" key="2">
    <source>
        <dbReference type="Proteomes" id="UP000326939"/>
    </source>
</evidence>
<protein>
    <submittedName>
        <fullName evidence="1">Uncharacterized protein</fullName>
    </submittedName>
</protein>
<dbReference type="EMBL" id="VDCV01000001">
    <property type="protein sequence ID" value="KAB5573404.1"/>
    <property type="molecule type" value="Genomic_DNA"/>
</dbReference>
<comment type="caution">
    <text evidence="1">The sequence shown here is derived from an EMBL/GenBank/DDBJ whole genome shotgun (WGS) entry which is preliminary data.</text>
</comment>
<keyword evidence="2" id="KW-1185">Reference proteome</keyword>
<proteinExistence type="predicted"/>
<dbReference type="Proteomes" id="UP000326939">
    <property type="component" value="Chromosome 1"/>
</dbReference>
<dbReference type="AlphaFoldDB" id="A0A5N5P106"/>
<gene>
    <name evidence="1" type="ORF">DKX38_000598</name>
</gene>
<name>A0A5N5P106_9ROSI</name>
<evidence type="ECO:0000313" key="1">
    <source>
        <dbReference type="EMBL" id="KAB5573404.1"/>
    </source>
</evidence>
<accession>A0A5N5P106</accession>
<sequence>MGRKMWGGEEKLRTQASPIEWLNPGLSAVTPHPRGHTLHVGDMREVVADVGNRYPNANLDAVGWSLRYLIRHAILFEDMGGEYNIPSVAIADSVTEFDANPR</sequence>